<keyword evidence="10" id="KW-1185">Reference proteome</keyword>
<comment type="subcellular location">
    <subcellularLocation>
        <location evidence="1">Cell outer membrane</location>
    </subcellularLocation>
</comment>
<dbReference type="Gene3D" id="1.25.40.390">
    <property type="match status" value="1"/>
</dbReference>
<evidence type="ECO:0000256" key="4">
    <source>
        <dbReference type="ARBA" id="ARBA00023136"/>
    </source>
</evidence>
<feature type="signal peptide" evidence="6">
    <location>
        <begin position="1"/>
        <end position="19"/>
    </location>
</feature>
<dbReference type="CDD" id="cd08977">
    <property type="entry name" value="SusD"/>
    <property type="match status" value="1"/>
</dbReference>
<reference evidence="10" key="2">
    <citation type="submission" date="2023-07" db="EMBL/GenBank/DDBJ databases">
        <title>Identification and characterization of horizontal gene transfer across gut microbiota members of farm animals based on homology search.</title>
        <authorList>
            <person name="Schwarzerova J."/>
            <person name="Nykrynova M."/>
            <person name="Jureckova K."/>
            <person name="Cejkova D."/>
            <person name="Rychlik I."/>
        </authorList>
    </citation>
    <scope>NUCLEOTIDE SEQUENCE [LARGE SCALE GENOMIC DNA]</scope>
    <source>
        <strain evidence="10">109_WCHN</strain>
    </source>
</reference>
<proteinExistence type="inferred from homology"/>
<feature type="domain" description="RagB/SusD" evidence="7">
    <location>
        <begin position="319"/>
        <end position="605"/>
    </location>
</feature>
<gene>
    <name evidence="9" type="ORF">QUW60_14270</name>
</gene>
<evidence type="ECO:0000256" key="1">
    <source>
        <dbReference type="ARBA" id="ARBA00004442"/>
    </source>
</evidence>
<evidence type="ECO:0000259" key="7">
    <source>
        <dbReference type="Pfam" id="PF07980"/>
    </source>
</evidence>
<evidence type="ECO:0000313" key="9">
    <source>
        <dbReference type="EMBL" id="MDM8326378.1"/>
    </source>
</evidence>
<comment type="caution">
    <text evidence="9">The sequence shown here is derived from an EMBL/GenBank/DDBJ whole genome shotgun (WGS) entry which is preliminary data.</text>
</comment>
<dbReference type="PROSITE" id="PS51257">
    <property type="entry name" value="PROKAR_LIPOPROTEIN"/>
    <property type="match status" value="1"/>
</dbReference>
<feature type="chain" id="PRO_5045054819" evidence="6">
    <location>
        <begin position="20"/>
        <end position="607"/>
    </location>
</feature>
<dbReference type="Proteomes" id="UP001169458">
    <property type="component" value="Unassembled WGS sequence"/>
</dbReference>
<reference evidence="9 10" key="1">
    <citation type="submission" date="2023-06" db="EMBL/GenBank/DDBJ databases">
        <authorList>
            <person name="Zeman M."/>
            <person name="Kubasova T."/>
            <person name="Jahodarova E."/>
            <person name="Nykrynova M."/>
            <person name="Rychlik I."/>
        </authorList>
    </citation>
    <scope>NUCLEOTIDE SEQUENCE [LARGE SCALE GENOMIC DNA]</scope>
    <source>
        <strain evidence="9 10">109_WCHN</strain>
    </source>
</reference>
<protein>
    <submittedName>
        <fullName evidence="9">RagB/SusD family nutrient uptake outer membrane protein</fullName>
    </submittedName>
</protein>
<dbReference type="Pfam" id="PF14322">
    <property type="entry name" value="SusD-like_3"/>
    <property type="match status" value="1"/>
</dbReference>
<evidence type="ECO:0000259" key="8">
    <source>
        <dbReference type="Pfam" id="PF14322"/>
    </source>
</evidence>
<dbReference type="InterPro" id="IPR033985">
    <property type="entry name" value="SusD-like_N"/>
</dbReference>
<organism evidence="9 10">
    <name type="scientific">Bacteroides gallinaceum</name>
    <dbReference type="NCBI Taxonomy" id="1462571"/>
    <lineage>
        <taxon>Bacteria</taxon>
        <taxon>Pseudomonadati</taxon>
        <taxon>Bacteroidota</taxon>
        <taxon>Bacteroidia</taxon>
        <taxon>Bacteroidales</taxon>
        <taxon>Bacteroidaceae</taxon>
        <taxon>Bacteroides</taxon>
    </lineage>
</organism>
<comment type="similarity">
    <text evidence="2">Belongs to the SusD family.</text>
</comment>
<evidence type="ECO:0000256" key="6">
    <source>
        <dbReference type="SAM" id="SignalP"/>
    </source>
</evidence>
<evidence type="ECO:0000256" key="2">
    <source>
        <dbReference type="ARBA" id="ARBA00006275"/>
    </source>
</evidence>
<keyword evidence="3 6" id="KW-0732">Signal</keyword>
<evidence type="ECO:0000313" key="10">
    <source>
        <dbReference type="Proteomes" id="UP001169458"/>
    </source>
</evidence>
<evidence type="ECO:0000256" key="3">
    <source>
        <dbReference type="ARBA" id="ARBA00022729"/>
    </source>
</evidence>
<dbReference type="Pfam" id="PF07980">
    <property type="entry name" value="SusD_RagB"/>
    <property type="match status" value="1"/>
</dbReference>
<dbReference type="EMBL" id="JAUDEN010000043">
    <property type="protein sequence ID" value="MDM8326378.1"/>
    <property type="molecule type" value="Genomic_DNA"/>
</dbReference>
<dbReference type="SUPFAM" id="SSF48452">
    <property type="entry name" value="TPR-like"/>
    <property type="match status" value="1"/>
</dbReference>
<sequence length="607" mass="68868">MKKIIVKRFHLLCVLGLLAASGCNTFESEPLEWTLEEDVVNPKDSLASTMKGLYYAVYYSLPSLHNRLSSSYLDAATDDGVPTRDMGGSSSLENYRNGRLSPENIASLDGNAWKNFYTGIRRANLFLEKIKDYPTGPNLTADEKKRMIAETRFLRAYFYFELMKRWGGVPMVGDNVFNYDDDWNIPRSSMKDVKNYILNEVSPDVEGSCYNDLYEAMVTVPTELESIVGRVNKGAVLGFLSHLKLYMASPLYAEKLAEEGETVAEKERWQEAADAAKAVIDLGIYGLHKTSVDDEGVAGTAGFLEFFGDAKTIAGNNEEAIFFKLSGDGTSPESNNSPIGYQRGKCWGYTSPSQNLVDAFLTLDGKRIDDPTSKYPYDPQNPYANRDPRLTYTIFYNGSTWLKRAVETFDGGLDRPYSPGRIATQTGYYLRKFLGLNENRNDNSGFNSIPHNYNIIRYAEILLNYAEALNEMDRAGNSGAHAAVIEDCLIQLRERAGIEVGDDGRYGLPTSYTYEEMQEIIRNERRIELAFEEHRFWDIRRWKIAEDVMNEPVRGVEIVKLPDGSFQYEYVDVRTSTFDKTKMYWYPIPQTEMVGNPELTQNPGWDY</sequence>
<feature type="domain" description="SusD-like N-terminal" evidence="8">
    <location>
        <begin position="108"/>
        <end position="244"/>
    </location>
</feature>
<evidence type="ECO:0000256" key="5">
    <source>
        <dbReference type="ARBA" id="ARBA00023237"/>
    </source>
</evidence>
<accession>A0ABT7VJC9</accession>
<keyword evidence="4" id="KW-0472">Membrane</keyword>
<name>A0ABT7VJC9_9BACE</name>
<dbReference type="InterPro" id="IPR012944">
    <property type="entry name" value="SusD_RagB_dom"/>
</dbReference>
<dbReference type="RefSeq" id="WP_289561302.1">
    <property type="nucleotide sequence ID" value="NZ_JAUDEN010000043.1"/>
</dbReference>
<keyword evidence="5" id="KW-0998">Cell outer membrane</keyword>
<dbReference type="InterPro" id="IPR011990">
    <property type="entry name" value="TPR-like_helical_dom_sf"/>
</dbReference>